<keyword evidence="2" id="KW-1185">Reference proteome</keyword>
<comment type="caution">
    <text evidence="1">The sequence shown here is derived from an EMBL/GenBank/DDBJ whole genome shotgun (WGS) entry which is preliminary data.</text>
</comment>
<dbReference type="Proteomes" id="UP000295547">
    <property type="component" value="Unassembled WGS sequence"/>
</dbReference>
<gene>
    <name evidence="1" type="ORF">EV130_101109</name>
</gene>
<sequence length="46" mass="5017">MVAFGALMRDRNPDELLAARAILAGGLNQPPLKAIVAERFRGYGYL</sequence>
<accession>A0A4R3R5X5</accession>
<proteinExistence type="predicted"/>
<dbReference type="EMBL" id="SMBJ01000001">
    <property type="protein sequence ID" value="TCU30538.1"/>
    <property type="molecule type" value="Genomic_DNA"/>
</dbReference>
<protein>
    <submittedName>
        <fullName evidence="1">Uncharacterized protein</fullName>
    </submittedName>
</protein>
<evidence type="ECO:0000313" key="2">
    <source>
        <dbReference type="Proteomes" id="UP000295547"/>
    </source>
</evidence>
<name>A0A4R3R5X5_9HYPH</name>
<dbReference type="RefSeq" id="WP_165918468.1">
    <property type="nucleotide sequence ID" value="NZ_SMBJ01000001.1"/>
</dbReference>
<organism evidence="1 2">
    <name type="scientific">Rhizobium azibense</name>
    <dbReference type="NCBI Taxonomy" id="1136135"/>
    <lineage>
        <taxon>Bacteria</taxon>
        <taxon>Pseudomonadati</taxon>
        <taxon>Pseudomonadota</taxon>
        <taxon>Alphaproteobacteria</taxon>
        <taxon>Hyphomicrobiales</taxon>
        <taxon>Rhizobiaceae</taxon>
        <taxon>Rhizobium/Agrobacterium group</taxon>
        <taxon>Rhizobium</taxon>
    </lineage>
</organism>
<reference evidence="1 2" key="1">
    <citation type="submission" date="2019-03" db="EMBL/GenBank/DDBJ databases">
        <title>Genomic Encyclopedia of Type Strains, Phase IV (KMG-V): Genome sequencing to study the core and pangenomes of soil and plant-associated prokaryotes.</title>
        <authorList>
            <person name="Whitman W."/>
        </authorList>
    </citation>
    <scope>NUCLEOTIDE SEQUENCE [LARGE SCALE GENOMIC DNA]</scope>
    <source>
        <strain evidence="1 2">Gr42</strain>
    </source>
</reference>
<dbReference type="AlphaFoldDB" id="A0A4R3R5X5"/>
<evidence type="ECO:0000313" key="1">
    <source>
        <dbReference type="EMBL" id="TCU30538.1"/>
    </source>
</evidence>